<dbReference type="EMBL" id="SWBP01000005">
    <property type="protein sequence ID" value="TKB96270.1"/>
    <property type="molecule type" value="Genomic_DNA"/>
</dbReference>
<dbReference type="AlphaFoldDB" id="A0A4U1C028"/>
<evidence type="ECO:0000313" key="2">
    <source>
        <dbReference type="Proteomes" id="UP000308181"/>
    </source>
</evidence>
<dbReference type="Proteomes" id="UP000308181">
    <property type="component" value="Unassembled WGS sequence"/>
</dbReference>
<dbReference type="RefSeq" id="WP_136827137.1">
    <property type="nucleotide sequence ID" value="NZ_SWBP01000005.1"/>
</dbReference>
<accession>A0A4U1C028</accession>
<organism evidence="1 2">
    <name type="scientific">Pedobacter cryophilus</name>
    <dbReference type="NCBI Taxonomy" id="2571271"/>
    <lineage>
        <taxon>Bacteria</taxon>
        <taxon>Pseudomonadati</taxon>
        <taxon>Bacteroidota</taxon>
        <taxon>Sphingobacteriia</taxon>
        <taxon>Sphingobacteriales</taxon>
        <taxon>Sphingobacteriaceae</taxon>
        <taxon>Pedobacter</taxon>
    </lineage>
</organism>
<proteinExistence type="predicted"/>
<dbReference type="OrthoDB" id="9941367at2"/>
<name>A0A4U1C028_9SPHI</name>
<sequence length="124" mass="14352">MNKPTAILSSTQTTIHAWENDENDKKTRLLEDLKNNEDKIIGLLSFYLPGKYTVDKCEDILIIDEGGNKGKLKVNYVATEFNGCIDREDVLKGDLFFEFTIDYNKLEIELIGEEILKRDTREEF</sequence>
<protein>
    <submittedName>
        <fullName evidence="1">Uncharacterized protein</fullName>
    </submittedName>
</protein>
<reference evidence="1 2" key="1">
    <citation type="submission" date="2019-04" db="EMBL/GenBank/DDBJ databases">
        <title>Pedobacter sp. AR-3-17 sp. nov., isolated from Arctic soil.</title>
        <authorList>
            <person name="Dahal R.H."/>
            <person name="Kim D.-U."/>
        </authorList>
    </citation>
    <scope>NUCLEOTIDE SEQUENCE [LARGE SCALE GENOMIC DNA]</scope>
    <source>
        <strain evidence="1 2">AR-3-17</strain>
    </source>
</reference>
<comment type="caution">
    <text evidence="1">The sequence shown here is derived from an EMBL/GenBank/DDBJ whole genome shotgun (WGS) entry which is preliminary data.</text>
</comment>
<gene>
    <name evidence="1" type="ORF">FA046_13870</name>
</gene>
<keyword evidence="2" id="KW-1185">Reference proteome</keyword>
<evidence type="ECO:0000313" key="1">
    <source>
        <dbReference type="EMBL" id="TKB96270.1"/>
    </source>
</evidence>